<name>A0ABU2S450_9ACTN</name>
<dbReference type="InterPro" id="IPR036249">
    <property type="entry name" value="Thioredoxin-like_sf"/>
</dbReference>
<organism evidence="2 3">
    <name type="scientific">Streptomyces johnsoniae</name>
    <dbReference type="NCBI Taxonomy" id="3075532"/>
    <lineage>
        <taxon>Bacteria</taxon>
        <taxon>Bacillati</taxon>
        <taxon>Actinomycetota</taxon>
        <taxon>Actinomycetes</taxon>
        <taxon>Kitasatosporales</taxon>
        <taxon>Streptomycetaceae</taxon>
        <taxon>Streptomyces</taxon>
    </lineage>
</organism>
<dbReference type="Proteomes" id="UP001183615">
    <property type="component" value="Unassembled WGS sequence"/>
</dbReference>
<dbReference type="SUPFAM" id="SSF52833">
    <property type="entry name" value="Thioredoxin-like"/>
    <property type="match status" value="1"/>
</dbReference>
<dbReference type="CDD" id="cd03024">
    <property type="entry name" value="DsbA_FrnE"/>
    <property type="match status" value="1"/>
</dbReference>
<evidence type="ECO:0000313" key="2">
    <source>
        <dbReference type="EMBL" id="MDT0442395.1"/>
    </source>
</evidence>
<dbReference type="PANTHER" id="PTHR13887">
    <property type="entry name" value="GLUTATHIONE S-TRANSFERASE KAPPA"/>
    <property type="match status" value="1"/>
</dbReference>
<dbReference type="RefSeq" id="WP_311616829.1">
    <property type="nucleotide sequence ID" value="NZ_JAVREV010000003.1"/>
</dbReference>
<accession>A0ABU2S450</accession>
<sequence>MSEITVEVWSDLVCPWCYIGKRRLERALADFEGRDEVRVVWRSYQLDPEAPDTADLTLPAHLTERQGLPPEQVAEMLGRVSGIAEGDGLAYRLAEARPANTFDAHRLVHHAAGLGLGAAVQERLLAAYAQEGIALAGHETLARLAAEAGCDEAAARRALADGDHADAVREDIATARQLGITGVPAFVLDRTFLVSGAQPAEAFGRVLRELHARGAA</sequence>
<reference evidence="3" key="1">
    <citation type="submission" date="2023-07" db="EMBL/GenBank/DDBJ databases">
        <title>30 novel species of actinomycetes from the DSMZ collection.</title>
        <authorList>
            <person name="Nouioui I."/>
        </authorList>
    </citation>
    <scope>NUCLEOTIDE SEQUENCE [LARGE SCALE GENOMIC DNA]</scope>
    <source>
        <strain evidence="3">DSM 41886</strain>
    </source>
</reference>
<dbReference type="PANTHER" id="PTHR13887:SF41">
    <property type="entry name" value="THIOREDOXIN SUPERFAMILY PROTEIN"/>
    <property type="match status" value="1"/>
</dbReference>
<keyword evidence="3" id="KW-1185">Reference proteome</keyword>
<dbReference type="InterPro" id="IPR001853">
    <property type="entry name" value="DSBA-like_thioredoxin_dom"/>
</dbReference>
<feature type="domain" description="DSBA-like thioredoxin" evidence="1">
    <location>
        <begin position="5"/>
        <end position="204"/>
    </location>
</feature>
<gene>
    <name evidence="2" type="ORF">RM779_07260</name>
</gene>
<protein>
    <submittedName>
        <fullName evidence="2">DsbA family oxidoreductase</fullName>
    </submittedName>
</protein>
<evidence type="ECO:0000259" key="1">
    <source>
        <dbReference type="Pfam" id="PF01323"/>
    </source>
</evidence>
<dbReference type="EMBL" id="JAVREV010000003">
    <property type="protein sequence ID" value="MDT0442395.1"/>
    <property type="molecule type" value="Genomic_DNA"/>
</dbReference>
<evidence type="ECO:0000313" key="3">
    <source>
        <dbReference type="Proteomes" id="UP001183615"/>
    </source>
</evidence>
<comment type="caution">
    <text evidence="2">The sequence shown here is derived from an EMBL/GenBank/DDBJ whole genome shotgun (WGS) entry which is preliminary data.</text>
</comment>
<proteinExistence type="predicted"/>
<dbReference type="Pfam" id="PF01323">
    <property type="entry name" value="DSBA"/>
    <property type="match status" value="1"/>
</dbReference>
<dbReference type="Gene3D" id="3.40.30.10">
    <property type="entry name" value="Glutaredoxin"/>
    <property type="match status" value="1"/>
</dbReference>